<name>N9HM70_ACILW</name>
<sequence>MASILETADINQLNGSFWSQTSTYSTAHLNECWALVTAWLDNLDFLEWDEADSTYIDASSLTALSQANEEGKYRGYLVPDFDAPLPLKLYVRVGYKGNRGTSYKNTVVIEACIRYGGVLTPWSRVYYTDNNGNQYTNNRLMGAPYVLYLSNDRKALAFAQGFFLSGSNSTANFPVGSHGMLIEYSDEDDALYGDMIYCDTALSKYVLQTYNTMSESGKHGRHQSFKIAGGVMSGYRQNYLPAAANLAARVHTNTHNYSYKNFIAVIEPGEALNGMRVTIDGVVGNYAPINMGYTLGSTLMNGRTSGKYVISDGYWYYPIGACCLYALVD</sequence>
<organism evidence="1 2">
    <name type="scientific">Acinetobacter lwoffii NIPH 478</name>
    <dbReference type="NCBI Taxonomy" id="1217668"/>
    <lineage>
        <taxon>Bacteria</taxon>
        <taxon>Pseudomonadati</taxon>
        <taxon>Pseudomonadota</taxon>
        <taxon>Gammaproteobacteria</taxon>
        <taxon>Moraxellales</taxon>
        <taxon>Moraxellaceae</taxon>
        <taxon>Acinetobacter</taxon>
    </lineage>
</organism>
<dbReference type="EMBL" id="APQU01000010">
    <property type="protein sequence ID" value="ENW30631.1"/>
    <property type="molecule type" value="Genomic_DNA"/>
</dbReference>
<dbReference type="AlphaFoldDB" id="N9HM70"/>
<protein>
    <submittedName>
        <fullName evidence="1">Uncharacterized protein</fullName>
    </submittedName>
</protein>
<accession>N9HM70</accession>
<proteinExistence type="predicted"/>
<dbReference type="RefSeq" id="WP_005107057.1">
    <property type="nucleotide sequence ID" value="NZ_KB849836.1"/>
</dbReference>
<evidence type="ECO:0000313" key="1">
    <source>
        <dbReference type="EMBL" id="ENW30631.1"/>
    </source>
</evidence>
<dbReference type="HOGENOM" id="CLU_843661_0_0_6"/>
<reference evidence="1 2" key="1">
    <citation type="submission" date="2013-02" db="EMBL/GenBank/DDBJ databases">
        <title>The Genome Sequence of Acinetobacter lwoffii NIPH 478.</title>
        <authorList>
            <consortium name="The Broad Institute Genome Sequencing Platform"/>
            <consortium name="The Broad Institute Genome Sequencing Center for Infectious Disease"/>
            <person name="Cerqueira G."/>
            <person name="Feldgarden M."/>
            <person name="Courvalin P."/>
            <person name="Perichon B."/>
            <person name="Grillot-Courvalin C."/>
            <person name="Clermont D."/>
            <person name="Rocha E."/>
            <person name="Yoon E.-J."/>
            <person name="Nemec A."/>
            <person name="Walker B."/>
            <person name="Young S.K."/>
            <person name="Zeng Q."/>
            <person name="Gargeya S."/>
            <person name="Fitzgerald M."/>
            <person name="Haas B."/>
            <person name="Abouelleil A."/>
            <person name="Alvarado L."/>
            <person name="Arachchi H.M."/>
            <person name="Berlin A.M."/>
            <person name="Chapman S.B."/>
            <person name="Dewar J."/>
            <person name="Goldberg J."/>
            <person name="Griggs A."/>
            <person name="Gujja S."/>
            <person name="Hansen M."/>
            <person name="Howarth C."/>
            <person name="Imamovic A."/>
            <person name="Larimer J."/>
            <person name="McCowan C."/>
            <person name="Murphy C."/>
            <person name="Neiman D."/>
            <person name="Pearson M."/>
            <person name="Priest M."/>
            <person name="Roberts A."/>
            <person name="Saif S."/>
            <person name="Shea T."/>
            <person name="Sisk P."/>
            <person name="Sykes S."/>
            <person name="Wortman J."/>
            <person name="Nusbaum C."/>
            <person name="Birren B."/>
        </authorList>
    </citation>
    <scope>NUCLEOTIDE SEQUENCE [LARGE SCALE GENOMIC DNA]</scope>
    <source>
        <strain evidence="1 2">NIPH 478</strain>
    </source>
</reference>
<evidence type="ECO:0000313" key="2">
    <source>
        <dbReference type="Proteomes" id="UP000018416"/>
    </source>
</evidence>
<dbReference type="Proteomes" id="UP000018416">
    <property type="component" value="Unassembled WGS sequence"/>
</dbReference>
<comment type="caution">
    <text evidence="1">The sequence shown here is derived from an EMBL/GenBank/DDBJ whole genome shotgun (WGS) entry which is preliminary data.</text>
</comment>
<dbReference type="PATRIC" id="fig|1217668.3.peg.1174"/>
<gene>
    <name evidence="1" type="ORF">F923_01200</name>
</gene>